<evidence type="ECO:0000313" key="2">
    <source>
        <dbReference type="Proteomes" id="UP000616885"/>
    </source>
</evidence>
<dbReference type="Proteomes" id="UP000616885">
    <property type="component" value="Unassembled WGS sequence"/>
</dbReference>
<gene>
    <name evidence="1" type="ORF">IM811_005942</name>
</gene>
<dbReference type="AlphaFoldDB" id="A0A8H7K4H6"/>
<evidence type="ECO:0000313" key="1">
    <source>
        <dbReference type="EMBL" id="KAF9743602.1"/>
    </source>
</evidence>
<accession>A0A8H7K4H6</accession>
<name>A0A8H7K4H6_BIOOC</name>
<dbReference type="EMBL" id="JADCTT010000016">
    <property type="protein sequence ID" value="KAF9743602.1"/>
    <property type="molecule type" value="Genomic_DNA"/>
</dbReference>
<organism evidence="1 2">
    <name type="scientific">Bionectria ochroleuca</name>
    <name type="common">Gliocladium roseum</name>
    <dbReference type="NCBI Taxonomy" id="29856"/>
    <lineage>
        <taxon>Eukaryota</taxon>
        <taxon>Fungi</taxon>
        <taxon>Dikarya</taxon>
        <taxon>Ascomycota</taxon>
        <taxon>Pezizomycotina</taxon>
        <taxon>Sordariomycetes</taxon>
        <taxon>Hypocreomycetidae</taxon>
        <taxon>Hypocreales</taxon>
        <taxon>Bionectriaceae</taxon>
        <taxon>Clonostachys</taxon>
    </lineage>
</organism>
<reference evidence="1" key="1">
    <citation type="submission" date="2020-10" db="EMBL/GenBank/DDBJ databases">
        <title>High-Quality Genome Resource of Clonostachys rosea strain S41 by Oxford Nanopore Long-Read Sequencing.</title>
        <authorList>
            <person name="Wang H."/>
        </authorList>
    </citation>
    <scope>NUCLEOTIDE SEQUENCE</scope>
    <source>
        <strain evidence="1">S41</strain>
    </source>
</reference>
<proteinExistence type="predicted"/>
<protein>
    <submittedName>
        <fullName evidence="1">Uncharacterized protein</fullName>
    </submittedName>
</protein>
<sequence>MPIPEEIIQYCSSLVVLVHEGKRAEIQLAHFSVKEYLLSDRLEPDLAEGLDEISAKASIVDVCLSYLLTIHPLCSPQKTRQQYYLAEFSAQYWMKNAKDVESAYKGITPSVKRYFLCQNAFQFGYHLNNPYGREADGIQALYHASLWGLLYSSIFLLQKALISMPKVESMAMLFRLL</sequence>
<comment type="caution">
    <text evidence="1">The sequence shown here is derived from an EMBL/GenBank/DDBJ whole genome shotgun (WGS) entry which is preliminary data.</text>
</comment>